<name>A0ABU0UUQ7_ACIBI</name>
<keyword evidence="2" id="KW-0800">Toxin</keyword>
<comment type="subcellular location">
    <subcellularLocation>
        <location evidence="1">Target cell</location>
        <location evidence="1">Target cell cytoplasm</location>
    </subcellularLocation>
</comment>
<sequence>MVSHAILSAALAYVNNGNLAVGGSAAVASEAAATYFANQYYKDHPDPAYQNEKGEFIPNLLPEDVKTQIRDLTAAIGAVVGGMVGDSAFNAQLAGVVGQNAVENNQHEHFHACNNKK</sequence>
<gene>
    <name evidence="6" type="ORF">QE380_001215</name>
</gene>
<reference evidence="6 7" key="1">
    <citation type="submission" date="2023-07" db="EMBL/GenBank/DDBJ databases">
        <title>Functional and genomic diversity of the sorghum phyllosphere microbiome.</title>
        <authorList>
            <person name="Shade A."/>
        </authorList>
    </citation>
    <scope>NUCLEOTIDE SEQUENCE [LARGE SCALE GENOMIC DNA]</scope>
    <source>
        <strain evidence="6 7">SORGH_AS_0887</strain>
    </source>
</reference>
<evidence type="ECO:0000256" key="1">
    <source>
        <dbReference type="ARBA" id="ARBA00004219"/>
    </source>
</evidence>
<dbReference type="InterPro" id="IPR006914">
    <property type="entry name" value="VENN_dom"/>
</dbReference>
<protein>
    <recommendedName>
        <fullName evidence="5">VENN motif-containing domain-containing protein</fullName>
    </recommendedName>
</protein>
<keyword evidence="4" id="KW-0843">Virulence</keyword>
<dbReference type="Proteomes" id="UP001233360">
    <property type="component" value="Unassembled WGS sequence"/>
</dbReference>
<evidence type="ECO:0000256" key="2">
    <source>
        <dbReference type="ARBA" id="ARBA00022656"/>
    </source>
</evidence>
<evidence type="ECO:0000256" key="4">
    <source>
        <dbReference type="ARBA" id="ARBA00023026"/>
    </source>
</evidence>
<evidence type="ECO:0000256" key="3">
    <source>
        <dbReference type="ARBA" id="ARBA00022913"/>
    </source>
</evidence>
<comment type="caution">
    <text evidence="6">The sequence shown here is derived from an EMBL/GenBank/DDBJ whole genome shotgun (WGS) entry which is preliminary data.</text>
</comment>
<keyword evidence="7" id="KW-1185">Reference proteome</keyword>
<proteinExistence type="predicted"/>
<accession>A0ABU0UUQ7</accession>
<organism evidence="6 7">
    <name type="scientific">Acinetobacter baylyi</name>
    <dbReference type="NCBI Taxonomy" id="202950"/>
    <lineage>
        <taxon>Bacteria</taxon>
        <taxon>Pseudomonadati</taxon>
        <taxon>Pseudomonadota</taxon>
        <taxon>Gammaproteobacteria</taxon>
        <taxon>Moraxellales</taxon>
        <taxon>Moraxellaceae</taxon>
        <taxon>Acinetobacter</taxon>
    </lineage>
</organism>
<feature type="domain" description="VENN motif-containing" evidence="5">
    <location>
        <begin position="61"/>
        <end position="106"/>
    </location>
</feature>
<dbReference type="Pfam" id="PF04829">
    <property type="entry name" value="PT-VENN"/>
    <property type="match status" value="1"/>
</dbReference>
<dbReference type="EMBL" id="JAUTBK010000002">
    <property type="protein sequence ID" value="MDQ1208292.1"/>
    <property type="molecule type" value="Genomic_DNA"/>
</dbReference>
<evidence type="ECO:0000259" key="5">
    <source>
        <dbReference type="Pfam" id="PF04829"/>
    </source>
</evidence>
<evidence type="ECO:0000313" key="6">
    <source>
        <dbReference type="EMBL" id="MDQ1208292.1"/>
    </source>
</evidence>
<keyword evidence="3" id="KW-1266">Target cell cytoplasm</keyword>
<evidence type="ECO:0000313" key="7">
    <source>
        <dbReference type="Proteomes" id="UP001233360"/>
    </source>
</evidence>